<proteinExistence type="predicted"/>
<evidence type="ECO:0000313" key="1">
    <source>
        <dbReference type="EMBL" id="CRK97230.1"/>
    </source>
</evidence>
<dbReference type="EMBL" id="CVRI01000047">
    <property type="protein sequence ID" value="CRK97230.1"/>
    <property type="molecule type" value="Genomic_DNA"/>
</dbReference>
<protein>
    <submittedName>
        <fullName evidence="1">CLUMA_CG010626, isoform A</fullName>
    </submittedName>
</protein>
<sequence length="90" mass="10639">MVKIKHNSTTTEENLCTNSTNLTPRTFFYFFRQTKIHVFVPKRAVGQILFKKELSISEMQWKSWLCCCKSWCKADVDVNWAKNKLELGFD</sequence>
<evidence type="ECO:0000313" key="2">
    <source>
        <dbReference type="Proteomes" id="UP000183832"/>
    </source>
</evidence>
<gene>
    <name evidence="1" type="ORF">CLUMA_CG010626</name>
</gene>
<accession>A0A1J1IE00</accession>
<keyword evidence="2" id="KW-1185">Reference proteome</keyword>
<dbReference type="Proteomes" id="UP000183832">
    <property type="component" value="Unassembled WGS sequence"/>
</dbReference>
<reference evidence="1 2" key="1">
    <citation type="submission" date="2015-04" db="EMBL/GenBank/DDBJ databases">
        <authorList>
            <person name="Syromyatnikov M.Y."/>
            <person name="Popov V.N."/>
        </authorList>
    </citation>
    <scope>NUCLEOTIDE SEQUENCE [LARGE SCALE GENOMIC DNA]</scope>
</reference>
<name>A0A1J1IE00_9DIPT</name>
<organism evidence="1 2">
    <name type="scientific">Clunio marinus</name>
    <dbReference type="NCBI Taxonomy" id="568069"/>
    <lineage>
        <taxon>Eukaryota</taxon>
        <taxon>Metazoa</taxon>
        <taxon>Ecdysozoa</taxon>
        <taxon>Arthropoda</taxon>
        <taxon>Hexapoda</taxon>
        <taxon>Insecta</taxon>
        <taxon>Pterygota</taxon>
        <taxon>Neoptera</taxon>
        <taxon>Endopterygota</taxon>
        <taxon>Diptera</taxon>
        <taxon>Nematocera</taxon>
        <taxon>Chironomoidea</taxon>
        <taxon>Chironomidae</taxon>
        <taxon>Clunio</taxon>
    </lineage>
</organism>
<dbReference type="AlphaFoldDB" id="A0A1J1IE00"/>